<dbReference type="CDD" id="cd00593">
    <property type="entry name" value="RIBOc"/>
    <property type="match status" value="2"/>
</dbReference>
<organism evidence="16 17">
    <name type="scientific">Remersonia thermophila</name>
    <dbReference type="NCBI Taxonomy" id="72144"/>
    <lineage>
        <taxon>Eukaryota</taxon>
        <taxon>Fungi</taxon>
        <taxon>Dikarya</taxon>
        <taxon>Ascomycota</taxon>
        <taxon>Pezizomycotina</taxon>
        <taxon>Sordariomycetes</taxon>
        <taxon>Sordariomycetidae</taxon>
        <taxon>Sordariales</taxon>
        <taxon>Sordariales incertae sedis</taxon>
        <taxon>Remersonia</taxon>
    </lineage>
</organism>
<sequence length="1450" mass="163742">MMAAEHQEPSASYAMESNALTNADHSADDANDTDKEPGGGKRWALNPEPKRRNILNRKRAEQEAFNVWIEENQEALTSSVNKLVVDGDEFRTLMRDFKNERIIANPRDYQLELFELAKKQNTIAVLDTGSGKTLIAALLLRWIIQNELVDRAQELPKRISVFLVDKVALVFQQHAVLECNLDFPVEKLCGDDMLENEPREIWDRVIENNMAVVCTAEVLNQGLHRSYIRMDQINLLVFDEAHHTKKNHPYARIIKDFYAEMDDSKPRPRIFGMTASPVDAHVDPQIAVAELEALLHSRIATIADPVVFQHGSARARNELSVEYPKKKKDWDTDLSRALKQLVGDNGLLRKCFAFTSTAAAELGPWCADRYWQLLFGDGNAGFTLESRTERELLRAADYLKGAGVHVDKVREARKLVEEHDLGRPRLSADLLSSKVICLYKILCDQFKGVNHNRRCIVFVRQRNVASLLADLLQQPEMRIPGLEPAALMGGGRTESSLDGARVSYRDQVRTLVKFKNGDVNCLFATSVAEEGLDIPDCNVVIRFDPSNTLIQYIQSRGRARQEDSVYIHMLEKGNHEHREKVALMKQNEGALRRFLENLPEDRKLTGSTFNMDYFLRKERNQRQYTVPETGAKLNYKQSLLYLAAFVASLPHPPEAVPTASYVITAVPGGFQCEVILPGSSPIRSATGRVHASKAVAKCSAAYEMCLQLFKNKYLDEHLRPVFTKQLPAMRSARLALSSKQTQYDMRIKPEIWSRLGEPQELYVTVLTLENPAALGRPSTPLLLLTREPIHKMAPFPLFFGNGSSTPAACIPVRGCLSVDEAQLQGLTAFTLTVFKDVFSKEYDATAAQLPYFLAPSRLHHDHDFRSLPDPSAVIDWATVQLVRQNEHIAYRLDEPHDDDFFRDKFVADCYDGARKFFLKRRRADMKPTDLVPAGVVAPSHRAWSKAGNERSVLNWSFASWSKLSTYRTLQQDQPVVEAELLPVRRNLLDDKPADRPFAPETCFIVLEPMRISPLPVRVVAMIYTLPSILHRLEASLIAMDACKKIGLAEIRPDLALEAFTKDGDGTDEAQERDAEKAVTKAGMGNNYERLEFLGDCILKMATTISVVTLLPEKAELDYHVERMLMICNRNLFNNALELHLEEHIRSMAFDRRSWYPQGLTLKRGKRADGSASKHVLADKTIADVCEALIGAAYLTGRDRSGDPATRFDLAIRAVTYLVRNSHHPMTSWSQYYAAYSAPSWATAPATPPQLDMADRFAARLGYRFRHPRLLRSAFQHPSYPTMYERLPSYQCLEFLGDALLDMACVEFLFDAYPGADPEWLTEHKMAMVSNQFLGCLAVYLGFHRAMQHVSPQVQRQIVDYAAEVEDALQAAREDAGRKGSADPEKDFARDFWVVLSQPPKCLPDVVEAYIGAVFVDSGYDFGRVREFLEKHVLPFFGDPRLSSVRCECTG</sequence>
<dbReference type="SUPFAM" id="SSF52540">
    <property type="entry name" value="P-loop containing nucleoside triphosphate hydrolases"/>
    <property type="match status" value="2"/>
</dbReference>
<accession>A0ABR4DBE7</accession>
<feature type="domain" description="RNase III" evidence="11">
    <location>
        <begin position="1085"/>
        <end position="1197"/>
    </location>
</feature>
<evidence type="ECO:0000256" key="9">
    <source>
        <dbReference type="PROSITE-ProRule" id="PRU00657"/>
    </source>
</evidence>
<dbReference type="Pfam" id="PF00270">
    <property type="entry name" value="DEAD"/>
    <property type="match status" value="1"/>
</dbReference>
<dbReference type="CDD" id="cd18034">
    <property type="entry name" value="DEXHc_dicer"/>
    <property type="match status" value="1"/>
</dbReference>
<dbReference type="GeneID" id="98126055"/>
<dbReference type="Proteomes" id="UP001600064">
    <property type="component" value="Unassembled WGS sequence"/>
</dbReference>
<evidence type="ECO:0000259" key="12">
    <source>
        <dbReference type="PROSITE" id="PS50821"/>
    </source>
</evidence>
<keyword evidence="17" id="KW-1185">Reference proteome</keyword>
<feature type="compositionally biased region" description="Basic and acidic residues" evidence="10">
    <location>
        <begin position="25"/>
        <end position="39"/>
    </location>
</feature>
<dbReference type="SMART" id="SM00490">
    <property type="entry name" value="HELICc"/>
    <property type="match status" value="1"/>
</dbReference>
<dbReference type="InterPro" id="IPR001650">
    <property type="entry name" value="Helicase_C-like"/>
</dbReference>
<dbReference type="Gene3D" id="3.40.50.300">
    <property type="entry name" value="P-loop containing nucleotide triphosphate hydrolases"/>
    <property type="match status" value="2"/>
</dbReference>
<dbReference type="Pfam" id="PF03368">
    <property type="entry name" value="Dicer_dimer"/>
    <property type="match status" value="1"/>
</dbReference>
<reference evidence="16 17" key="1">
    <citation type="journal article" date="2024" name="Commun. Biol.">
        <title>Comparative genomic analysis of thermophilic fungi reveals convergent evolutionary adaptations and gene losses.</title>
        <authorList>
            <person name="Steindorff A.S."/>
            <person name="Aguilar-Pontes M.V."/>
            <person name="Robinson A.J."/>
            <person name="Andreopoulos B."/>
            <person name="LaButti K."/>
            <person name="Kuo A."/>
            <person name="Mondo S."/>
            <person name="Riley R."/>
            <person name="Otillar R."/>
            <person name="Haridas S."/>
            <person name="Lipzen A."/>
            <person name="Grimwood J."/>
            <person name="Schmutz J."/>
            <person name="Clum A."/>
            <person name="Reid I.D."/>
            <person name="Moisan M.C."/>
            <person name="Butler G."/>
            <person name="Nguyen T.T.M."/>
            <person name="Dewar K."/>
            <person name="Conant G."/>
            <person name="Drula E."/>
            <person name="Henrissat B."/>
            <person name="Hansel C."/>
            <person name="Singer S."/>
            <person name="Hutchinson M.I."/>
            <person name="de Vries R.P."/>
            <person name="Natvig D.O."/>
            <person name="Powell A.J."/>
            <person name="Tsang A."/>
            <person name="Grigoriev I.V."/>
        </authorList>
    </citation>
    <scope>NUCLEOTIDE SEQUENCE [LARGE SCALE GENOMIC DNA]</scope>
    <source>
        <strain evidence="16 17">ATCC 22073</strain>
    </source>
</reference>
<evidence type="ECO:0000256" key="3">
    <source>
        <dbReference type="ARBA" id="ARBA00022741"/>
    </source>
</evidence>
<dbReference type="SMART" id="SM00535">
    <property type="entry name" value="RIBOc"/>
    <property type="match status" value="2"/>
</dbReference>
<dbReference type="InterPro" id="IPR005034">
    <property type="entry name" value="Dicer_dimerisation"/>
</dbReference>
<evidence type="ECO:0000259" key="15">
    <source>
        <dbReference type="PROSITE" id="PS51327"/>
    </source>
</evidence>
<dbReference type="SMART" id="SM00487">
    <property type="entry name" value="DEXDc"/>
    <property type="match status" value="1"/>
</dbReference>
<keyword evidence="7" id="KW-0051">Antiviral defense</keyword>
<dbReference type="PROSITE" id="PS50821">
    <property type="entry name" value="PAZ"/>
    <property type="match status" value="1"/>
</dbReference>
<evidence type="ECO:0000256" key="8">
    <source>
        <dbReference type="ARBA" id="ARBA00035116"/>
    </source>
</evidence>
<evidence type="ECO:0000259" key="14">
    <source>
        <dbReference type="PROSITE" id="PS51194"/>
    </source>
</evidence>
<dbReference type="PANTHER" id="PTHR14950">
    <property type="entry name" value="DICER-RELATED"/>
    <property type="match status" value="1"/>
</dbReference>
<feature type="domain" description="Dicer dsRNA-binding fold" evidence="15">
    <location>
        <begin position="638"/>
        <end position="728"/>
    </location>
</feature>
<evidence type="ECO:0000313" key="17">
    <source>
        <dbReference type="Proteomes" id="UP001600064"/>
    </source>
</evidence>
<keyword evidence="2" id="KW-0930">Antiviral protein</keyword>
<keyword evidence="3" id="KW-0547">Nucleotide-binding</keyword>
<comment type="caution">
    <text evidence="16">The sequence shown here is derived from an EMBL/GenBank/DDBJ whole genome shotgun (WGS) entry which is preliminary data.</text>
</comment>
<dbReference type="InterPro" id="IPR000999">
    <property type="entry name" value="RNase_III_dom"/>
</dbReference>
<name>A0ABR4DBE7_9PEZI</name>
<evidence type="ECO:0000256" key="7">
    <source>
        <dbReference type="ARBA" id="ARBA00023118"/>
    </source>
</evidence>
<dbReference type="PROSITE" id="PS51327">
    <property type="entry name" value="DICER_DSRBF"/>
    <property type="match status" value="1"/>
</dbReference>
<feature type="domain" description="Helicase ATP-binding" evidence="13">
    <location>
        <begin position="113"/>
        <end position="295"/>
    </location>
</feature>
<dbReference type="Gene3D" id="3.30.160.380">
    <property type="entry name" value="Dicer dimerisation domain"/>
    <property type="match status" value="1"/>
</dbReference>
<dbReference type="PROSITE" id="PS51192">
    <property type="entry name" value="HELICASE_ATP_BIND_1"/>
    <property type="match status" value="1"/>
</dbReference>
<dbReference type="InterPro" id="IPR003100">
    <property type="entry name" value="PAZ_dom"/>
</dbReference>
<dbReference type="Pfam" id="PF00636">
    <property type="entry name" value="Ribonuclease_3"/>
    <property type="match status" value="2"/>
</dbReference>
<feature type="domain" description="PAZ" evidence="12">
    <location>
        <begin position="877"/>
        <end position="1013"/>
    </location>
</feature>
<keyword evidence="4" id="KW-0378">Hydrolase</keyword>
<dbReference type="InterPro" id="IPR036389">
    <property type="entry name" value="RNase_III_sf"/>
</dbReference>
<evidence type="ECO:0000256" key="6">
    <source>
        <dbReference type="ARBA" id="ARBA00022840"/>
    </source>
</evidence>
<gene>
    <name evidence="16" type="ORF">VTJ83DRAFT_4874</name>
</gene>
<dbReference type="InterPro" id="IPR011545">
    <property type="entry name" value="DEAD/DEAH_box_helicase_dom"/>
</dbReference>
<feature type="domain" description="RNase III" evidence="11">
    <location>
        <begin position="1253"/>
        <end position="1418"/>
    </location>
</feature>
<protein>
    <recommendedName>
        <fullName evidence="18">Dicer-like protein 1</fullName>
    </recommendedName>
</protein>
<evidence type="ECO:0000259" key="13">
    <source>
        <dbReference type="PROSITE" id="PS51192"/>
    </source>
</evidence>
<keyword evidence="5" id="KW-0347">Helicase</keyword>
<feature type="domain" description="Helicase C-terminal" evidence="14">
    <location>
        <begin position="434"/>
        <end position="606"/>
    </location>
</feature>
<evidence type="ECO:0000256" key="4">
    <source>
        <dbReference type="ARBA" id="ARBA00022801"/>
    </source>
</evidence>
<proteinExistence type="inferred from homology"/>
<dbReference type="EMBL" id="JAZGUE010000004">
    <property type="protein sequence ID" value="KAL2267597.1"/>
    <property type="molecule type" value="Genomic_DNA"/>
</dbReference>
<dbReference type="SUPFAM" id="SSF69065">
    <property type="entry name" value="RNase III domain-like"/>
    <property type="match status" value="2"/>
</dbReference>
<dbReference type="PROSITE" id="PS51194">
    <property type="entry name" value="HELICASE_CTER"/>
    <property type="match status" value="1"/>
</dbReference>
<comment type="cofactor">
    <cofactor evidence="1">
        <name>Mg(2+)</name>
        <dbReference type="ChEBI" id="CHEBI:18420"/>
    </cofactor>
</comment>
<evidence type="ECO:0000256" key="5">
    <source>
        <dbReference type="ARBA" id="ARBA00022806"/>
    </source>
</evidence>
<keyword evidence="6" id="KW-0067">ATP-binding</keyword>
<evidence type="ECO:0000256" key="2">
    <source>
        <dbReference type="ARBA" id="ARBA00022721"/>
    </source>
</evidence>
<keyword evidence="9" id="KW-0694">RNA-binding</keyword>
<dbReference type="RefSeq" id="XP_070866324.1">
    <property type="nucleotide sequence ID" value="XM_071011411.1"/>
</dbReference>
<evidence type="ECO:0000259" key="11">
    <source>
        <dbReference type="PROSITE" id="PS50142"/>
    </source>
</evidence>
<evidence type="ECO:0008006" key="18">
    <source>
        <dbReference type="Google" id="ProtNLM"/>
    </source>
</evidence>
<feature type="region of interest" description="Disordered" evidence="10">
    <location>
        <begin position="1"/>
        <end position="50"/>
    </location>
</feature>
<evidence type="ECO:0000256" key="1">
    <source>
        <dbReference type="ARBA" id="ARBA00001946"/>
    </source>
</evidence>
<dbReference type="PROSITE" id="PS50142">
    <property type="entry name" value="RNASE_3_2"/>
    <property type="match status" value="2"/>
</dbReference>
<evidence type="ECO:0000313" key="16">
    <source>
        <dbReference type="EMBL" id="KAL2267597.1"/>
    </source>
</evidence>
<dbReference type="InterPro" id="IPR027417">
    <property type="entry name" value="P-loop_NTPase"/>
</dbReference>
<evidence type="ECO:0000256" key="10">
    <source>
        <dbReference type="SAM" id="MobiDB-lite"/>
    </source>
</evidence>
<dbReference type="Pfam" id="PF00271">
    <property type="entry name" value="Helicase_C"/>
    <property type="match status" value="1"/>
</dbReference>
<dbReference type="InterPro" id="IPR038248">
    <property type="entry name" value="Dicer_dimer_sf"/>
</dbReference>
<dbReference type="Gene3D" id="1.10.1520.10">
    <property type="entry name" value="Ribonuclease III domain"/>
    <property type="match status" value="2"/>
</dbReference>
<dbReference type="InterPro" id="IPR014001">
    <property type="entry name" value="Helicase_ATP-bd"/>
</dbReference>
<comment type="similarity">
    <text evidence="8 9">Belongs to the helicase family. Dicer subfamily.</text>
</comment>
<dbReference type="PANTHER" id="PTHR14950:SF62">
    <property type="entry name" value="DICER-LIKE PROTEIN 1"/>
    <property type="match status" value="1"/>
</dbReference>